<gene>
    <name evidence="2" type="ORF">RF55_12646</name>
</gene>
<feature type="region of interest" description="Disordered" evidence="1">
    <location>
        <begin position="106"/>
        <end position="135"/>
    </location>
</feature>
<evidence type="ECO:0000256" key="1">
    <source>
        <dbReference type="SAM" id="MobiDB-lite"/>
    </source>
</evidence>
<feature type="region of interest" description="Disordered" evidence="1">
    <location>
        <begin position="1"/>
        <end position="21"/>
    </location>
</feature>
<organism evidence="2 3">
    <name type="scientific">Lasius niger</name>
    <name type="common">Black garden ant</name>
    <dbReference type="NCBI Taxonomy" id="67767"/>
    <lineage>
        <taxon>Eukaryota</taxon>
        <taxon>Metazoa</taxon>
        <taxon>Ecdysozoa</taxon>
        <taxon>Arthropoda</taxon>
        <taxon>Hexapoda</taxon>
        <taxon>Insecta</taxon>
        <taxon>Pterygota</taxon>
        <taxon>Neoptera</taxon>
        <taxon>Endopterygota</taxon>
        <taxon>Hymenoptera</taxon>
        <taxon>Apocrita</taxon>
        <taxon>Aculeata</taxon>
        <taxon>Formicoidea</taxon>
        <taxon>Formicidae</taxon>
        <taxon>Formicinae</taxon>
        <taxon>Lasius</taxon>
        <taxon>Lasius</taxon>
    </lineage>
</organism>
<comment type="caution">
    <text evidence="2">The sequence shown here is derived from an EMBL/GenBank/DDBJ whole genome shotgun (WGS) entry which is preliminary data.</text>
</comment>
<evidence type="ECO:0000313" key="3">
    <source>
        <dbReference type="Proteomes" id="UP000036403"/>
    </source>
</evidence>
<dbReference type="PaxDb" id="67767-A0A0J7KCI6"/>
<accession>A0A0J7KCI6</accession>
<reference evidence="2 3" key="1">
    <citation type="submission" date="2015-04" db="EMBL/GenBank/DDBJ databases">
        <title>Lasius niger genome sequencing.</title>
        <authorList>
            <person name="Konorov E.A."/>
            <person name="Nikitin M.A."/>
            <person name="Kirill M.V."/>
            <person name="Chang P."/>
        </authorList>
    </citation>
    <scope>NUCLEOTIDE SEQUENCE [LARGE SCALE GENOMIC DNA]</scope>
    <source>
        <tissue evidence="2">Whole</tissue>
    </source>
</reference>
<sequence>MTMKEDEGVMVIEDSDEDGSDIEGMVIADSDEEWDNILEALKDSDYNSDSNDEYVEETHRVLGQADLISMNEWKKIVLGAPRRTAVEQLEQENNNNLQLKHKTARWARAGRRGGRGGRGRGRGGRGRGNTIYINM</sequence>
<evidence type="ECO:0000313" key="2">
    <source>
        <dbReference type="EMBL" id="KMQ87944.1"/>
    </source>
</evidence>
<proteinExistence type="predicted"/>
<feature type="compositionally biased region" description="Basic residues" evidence="1">
    <location>
        <begin position="106"/>
        <end position="125"/>
    </location>
</feature>
<dbReference type="Proteomes" id="UP000036403">
    <property type="component" value="Unassembled WGS sequence"/>
</dbReference>
<name>A0A0J7KCI6_LASNI</name>
<keyword evidence="3" id="KW-1185">Reference proteome</keyword>
<protein>
    <submittedName>
        <fullName evidence="2">Uncharacterized protein</fullName>
    </submittedName>
</protein>
<dbReference type="AlphaFoldDB" id="A0A0J7KCI6"/>
<dbReference type="EMBL" id="LBMM01009685">
    <property type="protein sequence ID" value="KMQ87944.1"/>
    <property type="molecule type" value="Genomic_DNA"/>
</dbReference>